<organism evidence="1 2">
    <name type="scientific">Araneus ventricosus</name>
    <name type="common">Orbweaver spider</name>
    <name type="synonym">Epeira ventricosa</name>
    <dbReference type="NCBI Taxonomy" id="182803"/>
    <lineage>
        <taxon>Eukaryota</taxon>
        <taxon>Metazoa</taxon>
        <taxon>Ecdysozoa</taxon>
        <taxon>Arthropoda</taxon>
        <taxon>Chelicerata</taxon>
        <taxon>Arachnida</taxon>
        <taxon>Araneae</taxon>
        <taxon>Araneomorphae</taxon>
        <taxon>Entelegynae</taxon>
        <taxon>Araneoidea</taxon>
        <taxon>Araneidae</taxon>
        <taxon>Araneus</taxon>
    </lineage>
</organism>
<sequence length="76" mass="8398">LLNVLALLQDFFGKQATAILGGSFRPVPLQENNLHSLPTEHPSPGYADDSSLETTIHHVSHTKIPLLFPPHITIHR</sequence>
<feature type="non-terminal residue" evidence="1">
    <location>
        <position position="1"/>
    </location>
</feature>
<comment type="caution">
    <text evidence="1">The sequence shown here is derived from an EMBL/GenBank/DDBJ whole genome shotgun (WGS) entry which is preliminary data.</text>
</comment>
<evidence type="ECO:0000313" key="2">
    <source>
        <dbReference type="Proteomes" id="UP000499080"/>
    </source>
</evidence>
<dbReference type="Proteomes" id="UP000499080">
    <property type="component" value="Unassembled WGS sequence"/>
</dbReference>
<keyword evidence="2" id="KW-1185">Reference proteome</keyword>
<reference evidence="1 2" key="1">
    <citation type="journal article" date="2019" name="Sci. Rep.">
        <title>Orb-weaving spider Araneus ventricosus genome elucidates the spidroin gene catalogue.</title>
        <authorList>
            <person name="Kono N."/>
            <person name="Nakamura H."/>
            <person name="Ohtoshi R."/>
            <person name="Moran D.A.P."/>
            <person name="Shinohara A."/>
            <person name="Yoshida Y."/>
            <person name="Fujiwara M."/>
            <person name="Mori M."/>
            <person name="Tomita M."/>
            <person name="Arakawa K."/>
        </authorList>
    </citation>
    <scope>NUCLEOTIDE SEQUENCE [LARGE SCALE GENOMIC DNA]</scope>
</reference>
<name>A0A4Y2FVS3_ARAVE</name>
<accession>A0A4Y2FVS3</accession>
<protein>
    <submittedName>
        <fullName evidence="1">Uncharacterized protein</fullName>
    </submittedName>
</protein>
<proteinExistence type="predicted"/>
<evidence type="ECO:0000313" key="1">
    <source>
        <dbReference type="EMBL" id="GBM45097.1"/>
    </source>
</evidence>
<gene>
    <name evidence="1" type="ORF">AVEN_167463_1</name>
</gene>
<dbReference type="AlphaFoldDB" id="A0A4Y2FVS3"/>
<dbReference type="EMBL" id="BGPR01097317">
    <property type="protein sequence ID" value="GBM45097.1"/>
    <property type="molecule type" value="Genomic_DNA"/>
</dbReference>